<evidence type="ECO:0000256" key="3">
    <source>
        <dbReference type="ARBA" id="ARBA00022989"/>
    </source>
</evidence>
<evidence type="ECO:0000256" key="2">
    <source>
        <dbReference type="ARBA" id="ARBA00022692"/>
    </source>
</evidence>
<feature type="transmembrane region" description="Helical" evidence="5">
    <location>
        <begin position="60"/>
        <end position="82"/>
    </location>
</feature>
<keyword evidence="4 5" id="KW-0472">Membrane</keyword>
<reference evidence="6" key="1">
    <citation type="journal article" date="2021" name="PeerJ">
        <title>Extensive microbial diversity within the chicken gut microbiome revealed by metagenomics and culture.</title>
        <authorList>
            <person name="Gilroy R."/>
            <person name="Ravi A."/>
            <person name="Getino M."/>
            <person name="Pursley I."/>
            <person name="Horton D.L."/>
            <person name="Alikhan N.F."/>
            <person name="Baker D."/>
            <person name="Gharbi K."/>
            <person name="Hall N."/>
            <person name="Watson M."/>
            <person name="Adriaenssens E.M."/>
            <person name="Foster-Nyarko E."/>
            <person name="Jarju S."/>
            <person name="Secka A."/>
            <person name="Antonio M."/>
            <person name="Oren A."/>
            <person name="Chaudhuri R.R."/>
            <person name="La Ragione R."/>
            <person name="Hildebrand F."/>
            <person name="Pallen M.J."/>
        </authorList>
    </citation>
    <scope>NUCLEOTIDE SEQUENCE</scope>
    <source>
        <strain evidence="6">A5-1222</strain>
    </source>
</reference>
<name>A0A9E2KWE7_9BACT</name>
<dbReference type="InterPro" id="IPR003339">
    <property type="entry name" value="ABC/ECF_trnsptr_transmembrane"/>
</dbReference>
<feature type="transmembrane region" description="Helical" evidence="5">
    <location>
        <begin position="326"/>
        <end position="347"/>
    </location>
</feature>
<dbReference type="PANTHER" id="PTHR33514:SF13">
    <property type="entry name" value="PROTEIN ABCI12, CHLOROPLASTIC"/>
    <property type="match status" value="1"/>
</dbReference>
<dbReference type="PANTHER" id="PTHR33514">
    <property type="entry name" value="PROTEIN ABCI12, CHLOROPLASTIC"/>
    <property type="match status" value="1"/>
</dbReference>
<sequence length="365" mass="41035">MEYGFIKKNSIIHRINPSLKFVTFIVMIAMVFLPLGFFAQLIIGLFLITIYLFAKIGIKTFFNIIKSILLLFLLLLLINWCLYKDPIAVQIPNNYFAMQIGSDKLITNCALSTGNSYVSNLWGGEVFGFLTPDMLDGTSLKISDVLDKGITLNGIHYTALQLSGSSDYNSPNSVVLYQSTWYTLSPYALQLALYVSIKVFLMILAATILTTTTSSIELTYALEDILSPLKIVKFPVAEVSMMIAIALRFVPSLLVESQRILNAQSSRGIDFKNGNFIDKIRSMVSLIVPLFNISFQKSMDLASAMEARSYNPRYSRTRYRKYSVTIIDWIIFAILCLLFGFLIGITINKLFFSPFGLFELSVLIG</sequence>
<feature type="transmembrane region" description="Helical" evidence="5">
    <location>
        <begin position="21"/>
        <end position="54"/>
    </location>
</feature>
<dbReference type="AlphaFoldDB" id="A0A9E2KWE7"/>
<evidence type="ECO:0000313" key="6">
    <source>
        <dbReference type="EMBL" id="MBU3831016.1"/>
    </source>
</evidence>
<comment type="subcellular location">
    <subcellularLocation>
        <location evidence="1">Membrane</location>
        <topology evidence="1">Multi-pass membrane protein</topology>
    </subcellularLocation>
</comment>
<evidence type="ECO:0000313" key="7">
    <source>
        <dbReference type="Proteomes" id="UP000824247"/>
    </source>
</evidence>
<gene>
    <name evidence="6" type="ORF">H9897_02580</name>
</gene>
<keyword evidence="3 5" id="KW-1133">Transmembrane helix</keyword>
<evidence type="ECO:0000256" key="1">
    <source>
        <dbReference type="ARBA" id="ARBA00004141"/>
    </source>
</evidence>
<protein>
    <submittedName>
        <fullName evidence="6">Energy-coupling factor transporter transmembrane protein EcfT</fullName>
    </submittedName>
</protein>
<dbReference type="Pfam" id="PF02361">
    <property type="entry name" value="CbiQ"/>
    <property type="match status" value="1"/>
</dbReference>
<proteinExistence type="predicted"/>
<dbReference type="EMBL" id="JAHLFM010000040">
    <property type="protein sequence ID" value="MBU3831016.1"/>
    <property type="molecule type" value="Genomic_DNA"/>
</dbReference>
<feature type="transmembrane region" description="Helical" evidence="5">
    <location>
        <begin position="231"/>
        <end position="250"/>
    </location>
</feature>
<organism evidence="6 7">
    <name type="scientific">Candidatus Ureaplasma intestinipullorum</name>
    <dbReference type="NCBI Taxonomy" id="2838770"/>
    <lineage>
        <taxon>Bacteria</taxon>
        <taxon>Bacillati</taxon>
        <taxon>Mycoplasmatota</taxon>
        <taxon>Mycoplasmoidales</taxon>
        <taxon>Mycoplasmoidaceae</taxon>
        <taxon>Ureaplasma</taxon>
    </lineage>
</organism>
<reference evidence="6" key="2">
    <citation type="submission" date="2021-04" db="EMBL/GenBank/DDBJ databases">
        <authorList>
            <person name="Gilroy R."/>
        </authorList>
    </citation>
    <scope>NUCLEOTIDE SEQUENCE</scope>
    <source>
        <strain evidence="6">A5-1222</strain>
    </source>
</reference>
<dbReference type="CDD" id="cd16914">
    <property type="entry name" value="EcfT"/>
    <property type="match status" value="1"/>
</dbReference>
<dbReference type="GO" id="GO:0005886">
    <property type="term" value="C:plasma membrane"/>
    <property type="evidence" value="ECO:0007669"/>
    <property type="project" value="TreeGrafter"/>
</dbReference>
<evidence type="ECO:0000256" key="4">
    <source>
        <dbReference type="ARBA" id="ARBA00023136"/>
    </source>
</evidence>
<dbReference type="Proteomes" id="UP000824247">
    <property type="component" value="Unassembled WGS sequence"/>
</dbReference>
<evidence type="ECO:0000256" key="5">
    <source>
        <dbReference type="SAM" id="Phobius"/>
    </source>
</evidence>
<feature type="transmembrane region" description="Helical" evidence="5">
    <location>
        <begin position="191"/>
        <end position="211"/>
    </location>
</feature>
<accession>A0A9E2KWE7</accession>
<comment type="caution">
    <text evidence="6">The sequence shown here is derived from an EMBL/GenBank/DDBJ whole genome shotgun (WGS) entry which is preliminary data.</text>
</comment>
<keyword evidence="2 5" id="KW-0812">Transmembrane</keyword>